<evidence type="ECO:0000256" key="6">
    <source>
        <dbReference type="ARBA" id="ARBA00022691"/>
    </source>
</evidence>
<keyword evidence="13 14" id="KW-1208">Phospholipid metabolism</keyword>
<keyword evidence="7 14" id="KW-0812">Transmembrane</keyword>
<evidence type="ECO:0000313" key="17">
    <source>
        <dbReference type="EMBL" id="KAL1408384.1"/>
    </source>
</evidence>
<feature type="binding site" evidence="14">
    <location>
        <begin position="208"/>
        <end position="209"/>
    </location>
    <ligand>
        <name>S-adenosyl-L-methionine</name>
        <dbReference type="ChEBI" id="CHEBI:59789"/>
    </ligand>
</feature>
<evidence type="ECO:0000256" key="13">
    <source>
        <dbReference type="ARBA" id="ARBA00023264"/>
    </source>
</evidence>
<feature type="topological domain" description="Lumenal" evidence="14">
    <location>
        <begin position="62"/>
        <end position="73"/>
    </location>
</feature>
<keyword evidence="3 14" id="KW-0444">Lipid biosynthesis</keyword>
<feature type="compositionally biased region" description="Low complexity" evidence="15">
    <location>
        <begin position="253"/>
        <end position="279"/>
    </location>
</feature>
<evidence type="ECO:0000256" key="9">
    <source>
        <dbReference type="ARBA" id="ARBA00022989"/>
    </source>
</evidence>
<feature type="intramembrane region" description="Helical" evidence="14">
    <location>
        <begin position="41"/>
        <end position="61"/>
    </location>
</feature>
<dbReference type="InterPro" id="IPR024960">
    <property type="entry name" value="PEMT/MFAP"/>
</dbReference>
<evidence type="ECO:0000256" key="3">
    <source>
        <dbReference type="ARBA" id="ARBA00022516"/>
    </source>
</evidence>
<comment type="catalytic activity">
    <reaction evidence="14">
        <text>a 1,2-diacyl-sn-glycero-3-phospho-N-methylethanolamine + S-adenosyl-L-methionine = a 1,2-diacyl-sn-glycero-3-phospho-N,N-dimethylethanolamine + S-adenosyl-L-homocysteine + H(+)</text>
        <dbReference type="Rhea" id="RHEA:32735"/>
        <dbReference type="ChEBI" id="CHEBI:15378"/>
        <dbReference type="ChEBI" id="CHEBI:57856"/>
        <dbReference type="ChEBI" id="CHEBI:59789"/>
        <dbReference type="ChEBI" id="CHEBI:64572"/>
        <dbReference type="ChEBI" id="CHEBI:64573"/>
        <dbReference type="EC" id="2.1.1.71"/>
    </reaction>
</comment>
<dbReference type="PROSITE" id="PS51599">
    <property type="entry name" value="SAM_PEMT_PEM2"/>
    <property type="match status" value="1"/>
</dbReference>
<organism evidence="17 18">
    <name type="scientific">Vanrija albida</name>
    <dbReference type="NCBI Taxonomy" id="181172"/>
    <lineage>
        <taxon>Eukaryota</taxon>
        <taxon>Fungi</taxon>
        <taxon>Dikarya</taxon>
        <taxon>Basidiomycota</taxon>
        <taxon>Agaricomycotina</taxon>
        <taxon>Tremellomycetes</taxon>
        <taxon>Trichosporonales</taxon>
        <taxon>Trichosporonaceae</taxon>
        <taxon>Vanrija</taxon>
    </lineage>
</organism>
<feature type="region of interest" description="Disordered" evidence="15">
    <location>
        <begin position="228"/>
        <end position="316"/>
    </location>
</feature>
<keyword evidence="11 14" id="KW-0472">Membrane</keyword>
<dbReference type="EC" id="2.1.1.71" evidence="14"/>
<comment type="similarity">
    <text evidence="14">Belongs to the class VI-like SAM-binding methyltransferase superfamily. PEMT/PEM2 methyltransferase family.</text>
</comment>
<comment type="caution">
    <text evidence="17">The sequence shown here is derived from an EMBL/GenBank/DDBJ whole genome shotgun (WGS) entry which is preliminary data.</text>
</comment>
<sequence>MATIDTVIALIPPKLAAYLPLSNAGYRYASSLADAIDVSQPSLWIAVASIVFNPLYWNITARNEYRNHTLRKALGGSLPATYFFFVTIFSLGILRDHLYQAALRKQPHLEVLAQPAFKALAVALFVTGQVFVVTSIYALGIVGTYLGDYCGILMKERVTGFPFNVLEDPMYVGSTLAFLGTAIWYESPAGIALSALVWIVYAVALRYEGPFTGEIYSSAAKKAAAKEKKDTSAAAAPQTPRKSSRIADKTDSDVSSSAAATATKLKAAAAEATANGTATPRRRTRKSVAPSELEGTPQRVTRSRSRAHGSAGEDTD</sequence>
<evidence type="ECO:0000313" key="18">
    <source>
        <dbReference type="Proteomes" id="UP001565368"/>
    </source>
</evidence>
<evidence type="ECO:0000256" key="16">
    <source>
        <dbReference type="SAM" id="Phobius"/>
    </source>
</evidence>
<keyword evidence="10 14" id="KW-0443">Lipid metabolism</keyword>
<dbReference type="GeneID" id="95986239"/>
<dbReference type="Pfam" id="PF04191">
    <property type="entry name" value="PEMT"/>
    <property type="match status" value="1"/>
</dbReference>
<comment type="pathway">
    <text evidence="2">Lipid metabolism.</text>
</comment>
<evidence type="ECO:0000256" key="1">
    <source>
        <dbReference type="ARBA" id="ARBA00004969"/>
    </source>
</evidence>
<gene>
    <name evidence="17" type="primary">OPI3</name>
    <name evidence="17" type="ORF">Q8F55_005196</name>
</gene>
<feature type="topological domain" description="Cytoplasmic" evidence="14">
    <location>
        <begin position="95"/>
        <end position="121"/>
    </location>
</feature>
<dbReference type="Proteomes" id="UP001565368">
    <property type="component" value="Unassembled WGS sequence"/>
</dbReference>
<dbReference type="Gene3D" id="1.20.120.1630">
    <property type="match status" value="1"/>
</dbReference>
<dbReference type="PANTHER" id="PTHR15458">
    <property type="entry name" value="PHOSPHATIDYLETHANOLAMINE N-METHYLTRANSFERASE"/>
    <property type="match status" value="1"/>
</dbReference>
<proteinExistence type="inferred from homology"/>
<dbReference type="InterPro" id="IPR007318">
    <property type="entry name" value="Phopholipid_MeTrfase"/>
</dbReference>
<evidence type="ECO:0000256" key="8">
    <source>
        <dbReference type="ARBA" id="ARBA00022824"/>
    </source>
</evidence>
<comment type="subcellular location">
    <subcellularLocation>
        <location evidence="14">Endoplasmic reticulum membrane</location>
        <topology evidence="14">Multi-pass membrane protein</topology>
    </subcellularLocation>
    <subcellularLocation>
        <location evidence="14">Mitochondrion membrane</location>
        <topology evidence="14">Multi-pass membrane protein</topology>
    </subcellularLocation>
</comment>
<comment type="catalytic activity">
    <reaction evidence="14">
        <text>a 1,2-diacyl-sn-glycero-3-phospho-N,N-dimethylethanolamine + S-adenosyl-L-methionine = a 1,2-diacyl-sn-glycero-3-phosphocholine + S-adenosyl-L-homocysteine + H(+)</text>
        <dbReference type="Rhea" id="RHEA:32739"/>
        <dbReference type="ChEBI" id="CHEBI:15378"/>
        <dbReference type="ChEBI" id="CHEBI:57643"/>
        <dbReference type="ChEBI" id="CHEBI:57856"/>
        <dbReference type="ChEBI" id="CHEBI:59789"/>
        <dbReference type="ChEBI" id="CHEBI:64572"/>
    </reaction>
</comment>
<dbReference type="EMBL" id="JBBXJM010000004">
    <property type="protein sequence ID" value="KAL1408384.1"/>
    <property type="molecule type" value="Genomic_DNA"/>
</dbReference>
<evidence type="ECO:0000256" key="15">
    <source>
        <dbReference type="SAM" id="MobiDB-lite"/>
    </source>
</evidence>
<keyword evidence="18" id="KW-1185">Reference proteome</keyword>
<accession>A0ABR3Q0Y7</accession>
<feature type="topological domain" description="Lumenal" evidence="14">
    <location>
        <begin position="1"/>
        <end position="40"/>
    </location>
</feature>
<keyword evidence="4 14" id="KW-0489">Methyltransferase</keyword>
<dbReference type="PANTHER" id="PTHR15458:SF5">
    <property type="entry name" value="PHOSPHATIDYLETHANOLAMINE N-METHYLTRANSFERASE"/>
    <property type="match status" value="1"/>
</dbReference>
<feature type="transmembrane region" description="Helical" evidence="16">
    <location>
        <begin position="191"/>
        <end position="207"/>
    </location>
</feature>
<protein>
    <recommendedName>
        <fullName evidence="14">Phosphatidyl-N-methylethanolamine N-methyltransferase</fullName>
        <ecNumber evidence="14">2.1.1.71</ecNumber>
    </recommendedName>
    <alternativeName>
        <fullName evidence="14">Phospholipid methyltransferase</fullName>
        <shortName evidence="14">PLMT</shortName>
    </alternativeName>
</protein>
<feature type="transmembrane region" description="Helical" evidence="16">
    <location>
        <begin position="41"/>
        <end position="59"/>
    </location>
</feature>
<evidence type="ECO:0000256" key="12">
    <source>
        <dbReference type="ARBA" id="ARBA00023209"/>
    </source>
</evidence>
<evidence type="ECO:0000256" key="5">
    <source>
        <dbReference type="ARBA" id="ARBA00022679"/>
    </source>
</evidence>
<keyword evidence="6 14" id="KW-0949">S-adenosyl-L-methionine</keyword>
<name>A0ABR3Q0Y7_9TREE</name>
<evidence type="ECO:0000256" key="7">
    <source>
        <dbReference type="ARBA" id="ARBA00022692"/>
    </source>
</evidence>
<evidence type="ECO:0000256" key="2">
    <source>
        <dbReference type="ARBA" id="ARBA00005189"/>
    </source>
</evidence>
<keyword evidence="14" id="KW-0496">Mitochondrion</keyword>
<keyword evidence="9 14" id="KW-1133">Transmembrane helix</keyword>
<feature type="binding site" evidence="14">
    <location>
        <begin position="126"/>
        <end position="128"/>
    </location>
    <ligand>
        <name>S-adenosyl-L-methionine</name>
        <dbReference type="ChEBI" id="CHEBI:59789"/>
    </ligand>
</feature>
<comment type="pathway">
    <text evidence="1 14">Phospholipid metabolism; phosphatidylcholine biosynthesis.</text>
</comment>
<reference evidence="17 18" key="1">
    <citation type="submission" date="2023-08" db="EMBL/GenBank/DDBJ databases">
        <title>Annotated Genome Sequence of Vanrija albida AlHP1.</title>
        <authorList>
            <person name="Herzog R."/>
        </authorList>
    </citation>
    <scope>NUCLEOTIDE SEQUENCE [LARGE SCALE GENOMIC DNA]</scope>
    <source>
        <strain evidence="17 18">AlHP1</strain>
    </source>
</reference>
<dbReference type="HAMAP" id="MF_03216">
    <property type="entry name" value="PLMT"/>
    <property type="match status" value="1"/>
</dbReference>
<feature type="transmembrane region" description="Helical" evidence="16">
    <location>
        <begin position="80"/>
        <end position="99"/>
    </location>
</feature>
<keyword evidence="5 14" id="KW-0808">Transferase</keyword>
<feature type="topological domain" description="Cytoplasmic" evidence="14">
    <location>
        <begin position="207"/>
        <end position="316"/>
    </location>
</feature>
<keyword evidence="12 14" id="KW-0594">Phospholipid biosynthesis</keyword>
<dbReference type="RefSeq" id="XP_069208328.1">
    <property type="nucleotide sequence ID" value="XM_069353686.1"/>
</dbReference>
<comment type="function">
    <text evidence="14">Catalyzes the second two steps of the methylation pathway of phosphatidylcholine biosynthesis, the SAM-dependent methylation of phosphatidylmonomethylethanolamine (PMME) to phosphatidyldimethylethanolamine (PDME) and of PDME to phosphatidylcholine (PC).</text>
</comment>
<evidence type="ECO:0000256" key="10">
    <source>
        <dbReference type="ARBA" id="ARBA00023098"/>
    </source>
</evidence>
<feature type="topological domain" description="Lumenal" evidence="14">
    <location>
        <begin position="143"/>
        <end position="185"/>
    </location>
</feature>
<keyword evidence="8 14" id="KW-0256">Endoplasmic reticulum</keyword>
<evidence type="ECO:0000256" key="14">
    <source>
        <dbReference type="HAMAP-Rule" id="MF_03216"/>
    </source>
</evidence>
<evidence type="ECO:0000256" key="11">
    <source>
        <dbReference type="ARBA" id="ARBA00023136"/>
    </source>
</evidence>
<evidence type="ECO:0000256" key="4">
    <source>
        <dbReference type="ARBA" id="ARBA00022603"/>
    </source>
</evidence>
<feature type="transmembrane region" description="Helical" evidence="16">
    <location>
        <begin position="119"/>
        <end position="147"/>
    </location>
</feature>